<comment type="caution">
    <text evidence="1">The sequence shown here is derived from an EMBL/GenBank/DDBJ whole genome shotgun (WGS) entry which is preliminary data.</text>
</comment>
<gene>
    <name evidence="1" type="ORF">KDK67_12905</name>
</gene>
<proteinExistence type="predicted"/>
<dbReference type="EMBL" id="JAGSOI010000083">
    <property type="protein sequence ID" value="MCM1987863.1"/>
    <property type="molecule type" value="Genomic_DNA"/>
</dbReference>
<sequence>MKMLKSIKMFGILSLVCLVTLSMISAAAADPNVCRDLPVSANPGDTITVTLDITLDGADKTVIEDNVPAGWVVSNPSGSGSVVDANTVSWIDINAAPGVAQFTYDVTIPGSAALATYTFDGEFDLAVAAPGVQPIDCDTQMDIVAAPGPRPADEPNVCRDLPVSAVPGETITVILDITLDGADKTVVEDNVPAGWVVSNPSGSGSVVDANTVSWIDINAAPGVAQFTYDVTIPGSAVPGTYTFDGEFDLAVAAPGVQPIDCDTQMDVIAGPGPGPVDEPNVCRDLPVSAVPGETITVILDITLDGADKTVIEDNVPAGWIVSNPSNGGSVVDADTVSWIDANAAPGVAQFTYDVTIPGSAALGTYTFVGVFDLAVAAPGLQPIDCETQMDVVEVPECPVTEYDPIVIEPCWNFMSVPFALNNSSVEFVLADINYTNLVYWNTAANNGTGLWEIPTEFEPLKAYWIESNESVDQMISSEVLEPLTPAVPPTMTVYPGWNAIGYTDSMAILPAELMLGSIDESYMVVIGPYDSATGMYEQVGHNGETGVISGIHVGTDIFDMGPYEGFWVYVTQEDTLAGF</sequence>
<name>A0A9E4ZJK3_9EURY</name>
<dbReference type="RefSeq" id="WP_250869228.1">
    <property type="nucleotide sequence ID" value="NZ_JAGSOI010000083.1"/>
</dbReference>
<accession>A0A9E4ZJK3</accession>
<reference evidence="1" key="2">
    <citation type="submission" date="2021-04" db="EMBL/GenBank/DDBJ databases">
        <authorList>
            <person name="Dong X."/>
        </authorList>
    </citation>
    <scope>NUCLEOTIDE SEQUENCE</scope>
    <source>
        <strain evidence="1">LLY</strain>
    </source>
</reference>
<dbReference type="Proteomes" id="UP001056766">
    <property type="component" value="Unassembled WGS sequence"/>
</dbReference>
<keyword evidence="2" id="KW-1185">Reference proteome</keyword>
<reference evidence="1" key="1">
    <citation type="journal article" date="2021" name="mSystems">
        <title>Bacteria and Archaea Synergistically Convert Glycine Betaine to Biogenic Methane in the Formosa Cold Seep of the South China Sea.</title>
        <authorList>
            <person name="Li L."/>
            <person name="Zhang W."/>
            <person name="Zhang S."/>
            <person name="Song L."/>
            <person name="Sun Q."/>
            <person name="Zhang H."/>
            <person name="Xiang H."/>
            <person name="Dong X."/>
        </authorList>
    </citation>
    <scope>NUCLEOTIDE SEQUENCE</scope>
    <source>
        <strain evidence="1">LLY</strain>
    </source>
</reference>
<dbReference type="AlphaFoldDB" id="A0A9E4ZJK3"/>
<organism evidence="1 2">
    <name type="scientific">Methanococcoides seepicolus</name>
    <dbReference type="NCBI Taxonomy" id="2828780"/>
    <lineage>
        <taxon>Archaea</taxon>
        <taxon>Methanobacteriati</taxon>
        <taxon>Methanobacteriota</taxon>
        <taxon>Stenosarchaea group</taxon>
        <taxon>Methanomicrobia</taxon>
        <taxon>Methanosarcinales</taxon>
        <taxon>Methanosarcinaceae</taxon>
        <taxon>Methanococcoides</taxon>
    </lineage>
</organism>
<evidence type="ECO:0000313" key="2">
    <source>
        <dbReference type="Proteomes" id="UP001056766"/>
    </source>
</evidence>
<evidence type="ECO:0000313" key="1">
    <source>
        <dbReference type="EMBL" id="MCM1987863.1"/>
    </source>
</evidence>
<protein>
    <submittedName>
        <fullName evidence="1">Uncharacterized protein</fullName>
    </submittedName>
</protein>